<dbReference type="InterPro" id="IPR012762">
    <property type="entry name" value="Ubiq_biosynth_COQ9"/>
</dbReference>
<dbReference type="AlphaFoldDB" id="A0A845M3M1"/>
<keyword evidence="5" id="KW-0446">Lipid-binding</keyword>
<evidence type="ECO:0000256" key="3">
    <source>
        <dbReference type="ARBA" id="ARBA00022688"/>
    </source>
</evidence>
<dbReference type="PANTHER" id="PTHR21427">
    <property type="entry name" value="UBIQUINONE BIOSYNTHESIS PROTEIN COQ9, MITOCHONDRIAL"/>
    <property type="match status" value="1"/>
</dbReference>
<evidence type="ECO:0000256" key="1">
    <source>
        <dbReference type="ARBA" id="ARBA00004749"/>
    </source>
</evidence>
<comment type="similarity">
    <text evidence="2">Belongs to the COQ9 family.</text>
</comment>
<feature type="domain" description="COQ9 C-terminal" evidence="7">
    <location>
        <begin position="110"/>
        <end position="180"/>
    </location>
</feature>
<accession>A0A845M3M1</accession>
<evidence type="ECO:0000313" key="9">
    <source>
        <dbReference type="Proteomes" id="UP000467322"/>
    </source>
</evidence>
<evidence type="ECO:0000256" key="4">
    <source>
        <dbReference type="ARBA" id="ARBA00022946"/>
    </source>
</evidence>
<dbReference type="GO" id="GO:0006744">
    <property type="term" value="P:ubiquinone biosynthetic process"/>
    <property type="evidence" value="ECO:0007669"/>
    <property type="project" value="UniProtKB-KW"/>
</dbReference>
<keyword evidence="9" id="KW-1185">Reference proteome</keyword>
<evidence type="ECO:0000259" key="7">
    <source>
        <dbReference type="Pfam" id="PF08511"/>
    </source>
</evidence>
<gene>
    <name evidence="8" type="ORF">GQE99_11285</name>
</gene>
<comment type="pathway">
    <text evidence="1">Cofactor biosynthesis; ubiquinone biosynthesis.</text>
</comment>
<evidence type="ECO:0000256" key="5">
    <source>
        <dbReference type="ARBA" id="ARBA00023121"/>
    </source>
</evidence>
<keyword evidence="4" id="KW-0809">Transit peptide</keyword>
<proteinExistence type="inferred from homology"/>
<protein>
    <submittedName>
        <fullName evidence="8">COQ9 family protein</fullName>
    </submittedName>
</protein>
<name>A0A845M3M1_9RHOB</name>
<dbReference type="EMBL" id="WTUX01000012">
    <property type="protein sequence ID" value="MZR13599.1"/>
    <property type="molecule type" value="Genomic_DNA"/>
</dbReference>
<comment type="function">
    <text evidence="6">Membrane-associated protein that warps the membrane surface to access and bind aromatic isoprenes with high specificity, including ubiquinone (CoQ) isoprene intermediates and presents them directly to COQ7, therefore facilitating the COQ7-mediated hydroxylase step. Participates in the biosynthesis of coenzyme Q, also named ubiquinone, an essential lipid-soluble electron transporter for aerobic cellular respiration.</text>
</comment>
<comment type="caution">
    <text evidence="8">The sequence shown here is derived from an EMBL/GenBank/DDBJ whole genome shotgun (WGS) entry which is preliminary data.</text>
</comment>
<sequence length="225" mass="25498">MTHADQLLDAVQMHVPFDGWSDEALKAACEDTGIPLDEARALFPRGGVDLAFAYHQRGDAQMVEKLRDADLSHMRFRDRIAYAVRTRLEVSDRELVRRGMSLFALPQYAAQGSRALWNTVSLIWETLGDTSDDINWYTKRATLSGVYSSTVLYWLGDESEGREATWAFLDRRIDDVMQFEKVKGRVTGSRLFEGFMNGPGRVFEHIRAPGAPRPGYPGHWGGTRR</sequence>
<keyword evidence="3" id="KW-0831">Ubiquinone biosynthesis</keyword>
<dbReference type="Pfam" id="PF08511">
    <property type="entry name" value="COQ9"/>
    <property type="match status" value="1"/>
</dbReference>
<dbReference type="Proteomes" id="UP000467322">
    <property type="component" value="Unassembled WGS sequence"/>
</dbReference>
<dbReference type="Gene3D" id="1.10.357.10">
    <property type="entry name" value="Tetracycline Repressor, domain 2"/>
    <property type="match status" value="1"/>
</dbReference>
<evidence type="ECO:0000256" key="6">
    <source>
        <dbReference type="ARBA" id="ARBA00058104"/>
    </source>
</evidence>
<dbReference type="PANTHER" id="PTHR21427:SF19">
    <property type="entry name" value="UBIQUINONE BIOSYNTHESIS PROTEIN COQ9, MITOCHONDRIAL"/>
    <property type="match status" value="1"/>
</dbReference>
<evidence type="ECO:0000256" key="2">
    <source>
        <dbReference type="ARBA" id="ARBA00010766"/>
    </source>
</evidence>
<dbReference type="InterPro" id="IPR013718">
    <property type="entry name" value="COQ9_C"/>
</dbReference>
<reference evidence="8 9" key="1">
    <citation type="submission" date="2019-12" db="EMBL/GenBank/DDBJ databases">
        <title>Maritimibacter sp. nov. sp. isolated from sea sand.</title>
        <authorList>
            <person name="Kim J."/>
            <person name="Jeong S.E."/>
            <person name="Jung H.S."/>
            <person name="Jeon C.O."/>
        </authorList>
    </citation>
    <scope>NUCLEOTIDE SEQUENCE [LARGE SCALE GENOMIC DNA]</scope>
    <source>
        <strain evidence="8 9">DP07</strain>
    </source>
</reference>
<dbReference type="RefSeq" id="WP_161351722.1">
    <property type="nucleotide sequence ID" value="NZ_WTUX01000012.1"/>
</dbReference>
<evidence type="ECO:0000313" key="8">
    <source>
        <dbReference type="EMBL" id="MZR13599.1"/>
    </source>
</evidence>
<organism evidence="8 9">
    <name type="scientific">Maritimibacter harenae</name>
    <dbReference type="NCBI Taxonomy" id="2606218"/>
    <lineage>
        <taxon>Bacteria</taxon>
        <taxon>Pseudomonadati</taxon>
        <taxon>Pseudomonadota</taxon>
        <taxon>Alphaproteobacteria</taxon>
        <taxon>Rhodobacterales</taxon>
        <taxon>Roseobacteraceae</taxon>
        <taxon>Maritimibacter</taxon>
    </lineage>
</organism>
<dbReference type="GO" id="GO:0008289">
    <property type="term" value="F:lipid binding"/>
    <property type="evidence" value="ECO:0007669"/>
    <property type="project" value="UniProtKB-KW"/>
</dbReference>
<dbReference type="NCBIfam" id="TIGR02396">
    <property type="entry name" value="diverge_rpsU"/>
    <property type="match status" value="1"/>
</dbReference>